<evidence type="ECO:0000256" key="1">
    <source>
        <dbReference type="SAM" id="MobiDB-lite"/>
    </source>
</evidence>
<name>A0A4C1TCT2_EUMVA</name>
<organism evidence="2 3">
    <name type="scientific">Eumeta variegata</name>
    <name type="common">Bagworm moth</name>
    <name type="synonym">Eumeta japonica</name>
    <dbReference type="NCBI Taxonomy" id="151549"/>
    <lineage>
        <taxon>Eukaryota</taxon>
        <taxon>Metazoa</taxon>
        <taxon>Ecdysozoa</taxon>
        <taxon>Arthropoda</taxon>
        <taxon>Hexapoda</taxon>
        <taxon>Insecta</taxon>
        <taxon>Pterygota</taxon>
        <taxon>Neoptera</taxon>
        <taxon>Endopterygota</taxon>
        <taxon>Lepidoptera</taxon>
        <taxon>Glossata</taxon>
        <taxon>Ditrysia</taxon>
        <taxon>Tineoidea</taxon>
        <taxon>Psychidae</taxon>
        <taxon>Oiketicinae</taxon>
        <taxon>Eumeta</taxon>
    </lineage>
</organism>
<dbReference type="AlphaFoldDB" id="A0A4C1TCT2"/>
<accession>A0A4C1TCT2</accession>
<feature type="region of interest" description="Disordered" evidence="1">
    <location>
        <begin position="10"/>
        <end position="38"/>
    </location>
</feature>
<evidence type="ECO:0000313" key="3">
    <source>
        <dbReference type="Proteomes" id="UP000299102"/>
    </source>
</evidence>
<sequence length="216" mass="24198">MSISVWARGLRKAGGGGGGAPSPPEPPPSTRAAGQEDRRYRTNANGTRKYLEFKGGTTLDKNITNGSSFLKYEKLQLFCLINKWVHPSRHLRTVKSTRSETTHYVFITRRYHDTVLIHDIAIEPSPITARRRNRRVGDCRRVRGPGAPGRQRVRPSRSLLIWANTVGGARPAPARYKSSNNHELASATDFNGYGRIHSINDLHLIILHQITLTTRT</sequence>
<keyword evidence="3" id="KW-1185">Reference proteome</keyword>
<protein>
    <submittedName>
        <fullName evidence="2">Uncharacterized protein</fullName>
    </submittedName>
</protein>
<proteinExistence type="predicted"/>
<reference evidence="2 3" key="1">
    <citation type="journal article" date="2019" name="Commun. Biol.">
        <title>The bagworm genome reveals a unique fibroin gene that provides high tensile strength.</title>
        <authorList>
            <person name="Kono N."/>
            <person name="Nakamura H."/>
            <person name="Ohtoshi R."/>
            <person name="Tomita M."/>
            <person name="Numata K."/>
            <person name="Arakawa K."/>
        </authorList>
    </citation>
    <scope>NUCLEOTIDE SEQUENCE [LARGE SCALE GENOMIC DNA]</scope>
</reference>
<comment type="caution">
    <text evidence="2">The sequence shown here is derived from an EMBL/GenBank/DDBJ whole genome shotgun (WGS) entry which is preliminary data.</text>
</comment>
<gene>
    <name evidence="2" type="ORF">EVAR_74545_1</name>
</gene>
<dbReference type="Proteomes" id="UP000299102">
    <property type="component" value="Unassembled WGS sequence"/>
</dbReference>
<evidence type="ECO:0000313" key="2">
    <source>
        <dbReference type="EMBL" id="GBP11915.1"/>
    </source>
</evidence>
<dbReference type="EMBL" id="BGZK01000048">
    <property type="protein sequence ID" value="GBP11915.1"/>
    <property type="molecule type" value="Genomic_DNA"/>
</dbReference>